<keyword evidence="2" id="KW-0472">Membrane</keyword>
<comment type="caution">
    <text evidence="4">The sequence shown here is derived from an EMBL/GenBank/DDBJ whole genome shotgun (WGS) entry which is preliminary data.</text>
</comment>
<keyword evidence="2" id="KW-0812">Transmembrane</keyword>
<dbReference type="PANTHER" id="PTHR16861:SF4">
    <property type="entry name" value="SH3 DOMAIN PROTEIN (AFU_ORTHOLOGUE AFUA_1G13610)"/>
    <property type="match status" value="1"/>
</dbReference>
<protein>
    <submittedName>
        <fullName evidence="4">Uncharacterized protein</fullName>
    </submittedName>
</protein>
<feature type="compositionally biased region" description="Basic and acidic residues" evidence="1">
    <location>
        <begin position="448"/>
        <end position="459"/>
    </location>
</feature>
<keyword evidence="3" id="KW-0732">Signal</keyword>
<feature type="region of interest" description="Disordered" evidence="1">
    <location>
        <begin position="327"/>
        <end position="366"/>
    </location>
</feature>
<feature type="region of interest" description="Disordered" evidence="1">
    <location>
        <begin position="399"/>
        <end position="468"/>
    </location>
</feature>
<evidence type="ECO:0000256" key="1">
    <source>
        <dbReference type="SAM" id="MobiDB-lite"/>
    </source>
</evidence>
<evidence type="ECO:0000313" key="5">
    <source>
        <dbReference type="Proteomes" id="UP000660729"/>
    </source>
</evidence>
<reference evidence="4" key="1">
    <citation type="submission" date="2020-04" db="EMBL/GenBank/DDBJ databases">
        <title>Draft genome resource of the tomato pathogen Pseudocercospora fuligena.</title>
        <authorList>
            <person name="Zaccaron A."/>
        </authorList>
    </citation>
    <scope>NUCLEOTIDE SEQUENCE</scope>
    <source>
        <strain evidence="4">PF001</strain>
    </source>
</reference>
<dbReference type="OrthoDB" id="3649267at2759"/>
<sequence length="468" mass="49098">MGNSLRLPAIRSVAYIPPQMELAVVRLLLLAIWLTLVQGQSLLKGENGTAVPIWALSTSIAGGKSTLCNKTFADANGTGIISFNPNVAQGPQAGQPDNRSGSTLASMFAVTVANPGFSNTSNDSSSYTLWYNTNGANYSDDYALGYDVCAIAGLSLNYNTQLRGQTDDGTCSSTLDEPCISAIKAFAAQQAAWLTTPSPGPNSNLTNTSLPGICRTLATEISKNIPQECSYFFQDSPAAIGWPLTSYGGSYDTALFSDCTMNGTYYNMLGIFNNASEAVYDAWTRAVTPVLGVWMPVASYSQTGSEVTIAETVAELACGRVDTITEGSYQPPAAPSPTPVAYNSTSNASNSTSNSNNGTSSSDNEDNGLSGGAIAGIVIGVVAGVALILGAAWLLRRRTKRKRQDNGEGPLTEVSGEQSRHELGGQAKGELPADGPREKFGRQLSELEGEKPGELEGSHGRNPVELPT</sequence>
<name>A0A8H6RMY8_9PEZI</name>
<feature type="chain" id="PRO_5034979500" evidence="3">
    <location>
        <begin position="40"/>
        <end position="468"/>
    </location>
</feature>
<organism evidence="4 5">
    <name type="scientific">Pseudocercospora fuligena</name>
    <dbReference type="NCBI Taxonomy" id="685502"/>
    <lineage>
        <taxon>Eukaryota</taxon>
        <taxon>Fungi</taxon>
        <taxon>Dikarya</taxon>
        <taxon>Ascomycota</taxon>
        <taxon>Pezizomycotina</taxon>
        <taxon>Dothideomycetes</taxon>
        <taxon>Dothideomycetidae</taxon>
        <taxon>Mycosphaerellales</taxon>
        <taxon>Mycosphaerellaceae</taxon>
        <taxon>Pseudocercospora</taxon>
    </lineage>
</organism>
<dbReference type="PANTHER" id="PTHR16861">
    <property type="entry name" value="GLYCOPROTEIN 38"/>
    <property type="match status" value="1"/>
</dbReference>
<feature type="signal peptide" evidence="3">
    <location>
        <begin position="1"/>
        <end position="39"/>
    </location>
</feature>
<keyword evidence="2" id="KW-1133">Transmembrane helix</keyword>
<proteinExistence type="predicted"/>
<feature type="compositionally biased region" description="Low complexity" evidence="1">
    <location>
        <begin position="343"/>
        <end position="362"/>
    </location>
</feature>
<gene>
    <name evidence="4" type="ORF">HII31_04658</name>
</gene>
<evidence type="ECO:0000256" key="2">
    <source>
        <dbReference type="SAM" id="Phobius"/>
    </source>
</evidence>
<evidence type="ECO:0000256" key="3">
    <source>
        <dbReference type="SAM" id="SignalP"/>
    </source>
</evidence>
<keyword evidence="5" id="KW-1185">Reference proteome</keyword>
<accession>A0A8H6RMY8</accession>
<dbReference type="EMBL" id="JABCIY010000067">
    <property type="protein sequence ID" value="KAF7193976.1"/>
    <property type="molecule type" value="Genomic_DNA"/>
</dbReference>
<dbReference type="Proteomes" id="UP000660729">
    <property type="component" value="Unassembled WGS sequence"/>
</dbReference>
<evidence type="ECO:0000313" key="4">
    <source>
        <dbReference type="EMBL" id="KAF7193976.1"/>
    </source>
</evidence>
<feature type="transmembrane region" description="Helical" evidence="2">
    <location>
        <begin position="369"/>
        <end position="395"/>
    </location>
</feature>
<dbReference type="AlphaFoldDB" id="A0A8H6RMY8"/>